<evidence type="ECO:0000256" key="1">
    <source>
        <dbReference type="ARBA" id="ARBA00008061"/>
    </source>
</evidence>
<dbReference type="Gene3D" id="2.60.40.1180">
    <property type="entry name" value="Golgi alpha-mannosidase II"/>
    <property type="match status" value="1"/>
</dbReference>
<dbReference type="InterPro" id="IPR013780">
    <property type="entry name" value="Glyco_hydro_b"/>
</dbReference>
<dbReference type="Gene3D" id="3.90.400.10">
    <property type="entry name" value="Oligo-1,6-glucosidase, Domain 2"/>
    <property type="match status" value="1"/>
</dbReference>
<dbReference type="GO" id="GO:0008788">
    <property type="term" value="F:alpha,alpha-phosphotrehalase activity"/>
    <property type="evidence" value="ECO:0007669"/>
    <property type="project" value="UniProtKB-UniRule"/>
</dbReference>
<feature type="domain" description="Glycosyl hydrolase family 13 catalytic" evidence="5">
    <location>
        <begin position="11"/>
        <end position="407"/>
    </location>
</feature>
<dbReference type="PANTHER" id="PTHR10357:SF217">
    <property type="entry name" value="TREHALOSE-6-PHOSPHATE HYDROLASE"/>
    <property type="match status" value="1"/>
</dbReference>
<dbReference type="FunFam" id="3.20.20.80:FF:000064">
    <property type="entry name" value="Oligo-1,6-glucosidase"/>
    <property type="match status" value="1"/>
</dbReference>
<dbReference type="PANTHER" id="PTHR10357">
    <property type="entry name" value="ALPHA-AMYLASE FAMILY MEMBER"/>
    <property type="match status" value="1"/>
</dbReference>
<dbReference type="AlphaFoldDB" id="G5K7J9"/>
<protein>
    <recommendedName>
        <fullName evidence="4">Alpha,alpha-phosphotrehalase</fullName>
        <ecNumber evidence="4">3.2.1.93</ecNumber>
    </recommendedName>
</protein>
<dbReference type="EMBL" id="AEUY02000005">
    <property type="protein sequence ID" value="EHI64689.1"/>
    <property type="molecule type" value="Genomic_DNA"/>
</dbReference>
<comment type="similarity">
    <text evidence="1">Belongs to the glycosyl hydrolase 13 family.</text>
</comment>
<gene>
    <name evidence="6" type="primary">treC</name>
    <name evidence="6" type="ORF">STRPS_1042</name>
</gene>
<dbReference type="SUPFAM" id="SSF51445">
    <property type="entry name" value="(Trans)glycosidases"/>
    <property type="match status" value="1"/>
</dbReference>
<dbReference type="InterPro" id="IPR017853">
    <property type="entry name" value="GH"/>
</dbReference>
<dbReference type="CDD" id="cd11333">
    <property type="entry name" value="AmyAc_SI_OligoGlu_DGase"/>
    <property type="match status" value="1"/>
</dbReference>
<sequence length="543" mass="62192">MTIDKRKVVYQIYPKSYKDTTGNGVGDLGGIIEKLPYLKELGIDMVWLNPFYPSPQRDNGYDVADYTAVNSDFGTMADFEEMIAVGQSLGIEFMLDMVLNHCSTEHEWFQKALAGDEYYQDFFILRDKPTDWVSKFGGNAWAPFGDTGKYYLHLFDITQADLNWRNPNVREELVKVVNFWRDKGVKGFRFDVINLIGKDDEIVDCPVNDGKPAYTDRPVTHDYLKMLNKASFGRDDSFMTVGEMSATTIENCILYTAPEREELSMAFNFHHLKVDYVDGQKWSIMDFDFAALRDLFHSWGEGMSKGNGWNALFYNNHDQPRALNRFIDVNNFRNEGATMLAASIHLSRGTPYIYMGEEIGMIDPDYRSMADYVDIESKNAYQIMLDEGKTPEQAFTIIQAKSRDNSRTPMQWDASEHAGFTTGTPWLKVGHSYQEINVEKEKKGKIFPFYQELIKLRKKLPIIAEGHYKAALKDSEQVYAFERELDGQKLLVLNNFFATEVSVDLPECYQNGQVLISNYDNEVSLSDNICLKAYQTIAILGSC</sequence>
<dbReference type="EC" id="3.2.1.93" evidence="4"/>
<dbReference type="InterPro" id="IPR045857">
    <property type="entry name" value="O16G_dom_2"/>
</dbReference>
<accession>G5K7J9</accession>
<proteinExistence type="inferred from homology"/>
<evidence type="ECO:0000259" key="5">
    <source>
        <dbReference type="SMART" id="SM00642"/>
    </source>
</evidence>
<dbReference type="STRING" id="361101.GCA_900102825_01426"/>
<name>G5K7J9_9STRE</name>
<evidence type="ECO:0000256" key="4">
    <source>
        <dbReference type="NCBIfam" id="TIGR02403"/>
    </source>
</evidence>
<dbReference type="Pfam" id="PF00128">
    <property type="entry name" value="Alpha-amylase"/>
    <property type="match status" value="1"/>
</dbReference>
<evidence type="ECO:0000256" key="2">
    <source>
        <dbReference type="ARBA" id="ARBA00022801"/>
    </source>
</evidence>
<dbReference type="OrthoDB" id="9805159at2"/>
<dbReference type="InterPro" id="IPR006047">
    <property type="entry name" value="GH13_cat_dom"/>
</dbReference>
<dbReference type="NCBIfam" id="TIGR02403">
    <property type="entry name" value="trehalose_treC"/>
    <property type="match status" value="1"/>
</dbReference>
<organism evidence="6 7">
    <name type="scientific">Streptococcus pseudoporcinus LQ 940-04</name>
    <dbReference type="NCBI Taxonomy" id="875093"/>
    <lineage>
        <taxon>Bacteria</taxon>
        <taxon>Bacillati</taxon>
        <taxon>Bacillota</taxon>
        <taxon>Bacilli</taxon>
        <taxon>Lactobacillales</taxon>
        <taxon>Streptococcaceae</taxon>
        <taxon>Streptococcus</taxon>
    </lineage>
</organism>
<evidence type="ECO:0000313" key="6">
    <source>
        <dbReference type="EMBL" id="EHI64689.1"/>
    </source>
</evidence>
<dbReference type="GO" id="GO:0004556">
    <property type="term" value="F:alpha-amylase activity"/>
    <property type="evidence" value="ECO:0007669"/>
    <property type="project" value="TreeGrafter"/>
</dbReference>
<dbReference type="InterPro" id="IPR056300">
    <property type="entry name" value="SusG-like_C"/>
</dbReference>
<dbReference type="SMART" id="SM00642">
    <property type="entry name" value="Aamy"/>
    <property type="match status" value="1"/>
</dbReference>
<dbReference type="NCBIfam" id="NF008183">
    <property type="entry name" value="PRK10933.1"/>
    <property type="match status" value="1"/>
</dbReference>
<dbReference type="SUPFAM" id="SSF51011">
    <property type="entry name" value="Glycosyl hydrolase domain"/>
    <property type="match status" value="1"/>
</dbReference>
<dbReference type="Pfam" id="PF23915">
    <property type="entry name" value="SusG_C"/>
    <property type="match status" value="1"/>
</dbReference>
<dbReference type="Gene3D" id="3.20.20.80">
    <property type="entry name" value="Glycosidases"/>
    <property type="match status" value="1"/>
</dbReference>
<evidence type="ECO:0000313" key="7">
    <source>
        <dbReference type="Proteomes" id="UP000003217"/>
    </source>
</evidence>
<dbReference type="RefSeq" id="WP_007893800.1">
    <property type="nucleotide sequence ID" value="NZ_AEUY02000005.1"/>
</dbReference>
<evidence type="ECO:0000256" key="3">
    <source>
        <dbReference type="ARBA" id="ARBA00023295"/>
    </source>
</evidence>
<comment type="caution">
    <text evidence="6">The sequence shown here is derived from an EMBL/GenBank/DDBJ whole genome shotgun (WGS) entry which is preliminary data.</text>
</comment>
<keyword evidence="7" id="KW-1185">Reference proteome</keyword>
<dbReference type="GO" id="GO:0005993">
    <property type="term" value="P:trehalose catabolic process"/>
    <property type="evidence" value="ECO:0007669"/>
    <property type="project" value="InterPro"/>
</dbReference>
<keyword evidence="3 6" id="KW-0326">Glycosidase</keyword>
<keyword evidence="2 6" id="KW-0378">Hydrolase</keyword>
<dbReference type="InterPro" id="IPR012769">
    <property type="entry name" value="Trehalose_TreC"/>
</dbReference>
<dbReference type="GeneID" id="58555601"/>
<reference evidence="6 7" key="1">
    <citation type="journal article" date="2014" name="Int. J. Syst. Evol. Microbiol.">
        <title>Phylogenomics and the dynamic genome evolution of the genus Streptococcus.</title>
        <authorList>
            <consortium name="The Broad Institute Genome Sequencing Platform"/>
            <person name="Richards V.P."/>
            <person name="Palmer S.R."/>
            <person name="Pavinski Bitar P.D."/>
            <person name="Qin X."/>
            <person name="Weinstock G.M."/>
            <person name="Highlander S.K."/>
            <person name="Town C.D."/>
            <person name="Burne R.A."/>
            <person name="Stanhope M.J."/>
        </authorList>
    </citation>
    <scope>NUCLEOTIDE SEQUENCE [LARGE SCALE GENOMIC DNA]</scope>
    <source>
        <strain evidence="6 7">LQ 940-04</strain>
    </source>
</reference>
<dbReference type="GO" id="GO:0005737">
    <property type="term" value="C:cytoplasm"/>
    <property type="evidence" value="ECO:0007669"/>
    <property type="project" value="UniProtKB-UniRule"/>
</dbReference>
<dbReference type="Proteomes" id="UP000003217">
    <property type="component" value="Unassembled WGS sequence"/>
</dbReference>